<dbReference type="Gene3D" id="3.40.50.620">
    <property type="entry name" value="HUPs"/>
    <property type="match status" value="1"/>
</dbReference>
<dbReference type="InterPro" id="IPR011063">
    <property type="entry name" value="TilS/TtcA_N"/>
</dbReference>
<dbReference type="Pfam" id="PF01171">
    <property type="entry name" value="ATP_bind_3"/>
    <property type="match status" value="1"/>
</dbReference>
<organism evidence="6">
    <name type="scientific">uncultured marine group II/III euryarchaeote SAT1000_32_C10</name>
    <dbReference type="NCBI Taxonomy" id="1456573"/>
    <lineage>
        <taxon>Archaea</taxon>
        <taxon>Methanobacteriati</taxon>
        <taxon>Methanobacteriota</taxon>
        <taxon>environmental samples</taxon>
    </lineage>
</organism>
<name>A0A075I9P0_9EURY</name>
<feature type="binding site" evidence="3">
    <location>
        <position position="74"/>
    </location>
    <ligand>
        <name>ATP</name>
        <dbReference type="ChEBI" id="CHEBI:30616"/>
    </ligand>
</feature>
<dbReference type="InterPro" id="IPR054306">
    <property type="entry name" value="TtuA-like_LIM_N"/>
</dbReference>
<dbReference type="GO" id="GO:0000049">
    <property type="term" value="F:tRNA binding"/>
    <property type="evidence" value="ECO:0007669"/>
    <property type="project" value="InterPro"/>
</dbReference>
<evidence type="ECO:0000256" key="3">
    <source>
        <dbReference type="PIRSR" id="PIRSR004976-51"/>
    </source>
</evidence>
<dbReference type="Pfam" id="PF22082">
    <property type="entry name" value="TtuA_LIM_N"/>
    <property type="match status" value="1"/>
</dbReference>
<feature type="domain" description="2-thiouridine synthetase TtuA-like N-terminal LIM" evidence="5">
    <location>
        <begin position="10"/>
        <end position="33"/>
    </location>
</feature>
<feature type="domain" description="tRNA(Ile)-lysidine/2-thiocytidine synthase N-terminal" evidence="4">
    <location>
        <begin position="65"/>
        <end position="210"/>
    </location>
</feature>
<keyword evidence="2" id="KW-0479">Metal-binding</keyword>
<dbReference type="InterPro" id="IPR035107">
    <property type="entry name" value="tRNA_thiolation_TtcA_Ctu1"/>
</dbReference>
<keyword evidence="3" id="KW-0547">Nucleotide-binding</keyword>
<protein>
    <submittedName>
        <fullName evidence="6">PP-loop domain-containing protein</fullName>
    </submittedName>
</protein>
<dbReference type="EMBL" id="KF901262">
    <property type="protein sequence ID" value="AIF24505.1"/>
    <property type="molecule type" value="Genomic_DNA"/>
</dbReference>
<dbReference type="NCBIfam" id="TIGR00269">
    <property type="entry name" value="TIGR00269 family protein"/>
    <property type="match status" value="1"/>
</dbReference>
<dbReference type="PANTHER" id="PTHR11807">
    <property type="entry name" value="ATPASES OF THE PP SUPERFAMILY-RELATED"/>
    <property type="match status" value="1"/>
</dbReference>
<sequence length="333" mass="37132">MAEALAVESCSRCNFPSVIHQAYSGQHLCGRHLFASIRKRTSKELRQQLRLPKDARHEDGSPYRILVAISGGKDSAVLLTMMHDIIGNRRDVELISGCIDEGIDGYRAPSLECARQLAESLGVRFETLSYEEMGYERMDEVVTRMPAMAENHDEANGLMPCSYCGVFRRQGLNALAQKVNADVMALGHNLDDMAQSILMNLQNGEIDRSIRLAPHTDNPIEGIAPRIVPLRWIPEQEIHAHAICQSLPMYHGDCPHAPGAMRQQSRGIVADMESITPGARHGLLHSLDEIRRLHREASQDLRSEVNNCIECGEITSREVCQACTMKQWLAETA</sequence>
<feature type="binding site" evidence="2">
    <location>
        <position position="308"/>
    </location>
    <ligand>
        <name>Zn(2+)</name>
        <dbReference type="ChEBI" id="CHEBI:29105"/>
        <label>2</label>
    </ligand>
</feature>
<feature type="binding site" evidence="3">
    <location>
        <position position="99"/>
    </location>
    <ligand>
        <name>ATP</name>
        <dbReference type="ChEBI" id="CHEBI:30616"/>
    </ligand>
</feature>
<evidence type="ECO:0000313" key="6">
    <source>
        <dbReference type="EMBL" id="AIF24505.1"/>
    </source>
</evidence>
<keyword evidence="3" id="KW-0067">ATP-binding</keyword>
<dbReference type="GO" id="GO:0002143">
    <property type="term" value="P:tRNA wobble position uridine thiolation"/>
    <property type="evidence" value="ECO:0007669"/>
    <property type="project" value="TreeGrafter"/>
</dbReference>
<feature type="binding site" evidence="2">
    <location>
        <position position="323"/>
    </location>
    <ligand>
        <name>Zn(2+)</name>
        <dbReference type="ChEBI" id="CHEBI:29105"/>
        <label>2</label>
    </ligand>
</feature>
<feature type="binding site" evidence="2">
    <location>
        <position position="32"/>
    </location>
    <ligand>
        <name>Zn(2+)</name>
        <dbReference type="ChEBI" id="CHEBI:29105"/>
        <label>1</label>
    </ligand>
</feature>
<dbReference type="PIRSF" id="PIRSF004976">
    <property type="entry name" value="ATPase_YdaO"/>
    <property type="match status" value="1"/>
</dbReference>
<dbReference type="InterPro" id="IPR014729">
    <property type="entry name" value="Rossmann-like_a/b/a_fold"/>
</dbReference>
<dbReference type="GO" id="GO:0016740">
    <property type="term" value="F:transferase activity"/>
    <property type="evidence" value="ECO:0007669"/>
    <property type="project" value="UniProtKB-KW"/>
</dbReference>
<dbReference type="SUPFAM" id="SSF52402">
    <property type="entry name" value="Adenine nucleotide alpha hydrolases-like"/>
    <property type="match status" value="1"/>
</dbReference>
<proteinExistence type="predicted"/>
<reference evidence="6" key="1">
    <citation type="journal article" date="2014" name="Genome Biol. Evol.">
        <title>Pangenome evidence for extensive interdomain horizontal transfer affecting lineage core and shell genes in uncultured planktonic thaumarchaeota and euryarchaeota.</title>
        <authorList>
            <person name="Deschamps P."/>
            <person name="Zivanovic Y."/>
            <person name="Moreira D."/>
            <person name="Rodriguez-Valera F."/>
            <person name="Lopez-Garcia P."/>
        </authorList>
    </citation>
    <scope>NUCLEOTIDE SEQUENCE</scope>
</reference>
<dbReference type="GO" id="GO:0046872">
    <property type="term" value="F:metal ion binding"/>
    <property type="evidence" value="ECO:0007669"/>
    <property type="project" value="UniProtKB-KW"/>
</dbReference>
<feature type="binding site" evidence="2">
    <location>
        <position position="320"/>
    </location>
    <ligand>
        <name>Zn(2+)</name>
        <dbReference type="ChEBI" id="CHEBI:29105"/>
        <label>2</label>
    </ligand>
</feature>
<feature type="binding site" evidence="2">
    <location>
        <position position="29"/>
    </location>
    <ligand>
        <name>Zn(2+)</name>
        <dbReference type="ChEBI" id="CHEBI:29105"/>
        <label>1</label>
    </ligand>
</feature>
<feature type="binding site" evidence="2">
    <location>
        <position position="13"/>
    </location>
    <ligand>
        <name>Zn(2+)</name>
        <dbReference type="ChEBI" id="CHEBI:29105"/>
        <label>1</label>
    </ligand>
</feature>
<feature type="binding site" evidence="2">
    <location>
        <position position="311"/>
    </location>
    <ligand>
        <name>Zn(2+)</name>
        <dbReference type="ChEBI" id="CHEBI:29105"/>
        <label>2</label>
    </ligand>
</feature>
<dbReference type="InterPro" id="IPR000541">
    <property type="entry name" value="Ncs6/Tuc1/Ctu1"/>
</dbReference>
<feature type="binding site" evidence="2">
    <location>
        <position position="10"/>
    </location>
    <ligand>
        <name>Zn(2+)</name>
        <dbReference type="ChEBI" id="CHEBI:29105"/>
        <label>1</label>
    </ligand>
</feature>
<evidence type="ECO:0000259" key="4">
    <source>
        <dbReference type="Pfam" id="PF01171"/>
    </source>
</evidence>
<accession>A0A075I9P0</accession>
<feature type="binding site" evidence="3">
    <location>
        <begin position="68"/>
        <end position="70"/>
    </location>
    <ligand>
        <name>ATP</name>
        <dbReference type="ChEBI" id="CHEBI:30616"/>
    </ligand>
</feature>
<feature type="binding site" evidence="3">
    <location>
        <position position="187"/>
    </location>
    <ligand>
        <name>ATP</name>
        <dbReference type="ChEBI" id="CHEBI:30616"/>
    </ligand>
</feature>
<keyword evidence="2" id="KW-0862">Zinc</keyword>
<keyword evidence="1" id="KW-0808">Transferase</keyword>
<feature type="binding site" evidence="3">
    <location>
        <position position="192"/>
    </location>
    <ligand>
        <name>ATP</name>
        <dbReference type="ChEBI" id="CHEBI:30616"/>
    </ligand>
</feature>
<dbReference type="AlphaFoldDB" id="A0A075I9P0"/>
<evidence type="ECO:0000259" key="5">
    <source>
        <dbReference type="Pfam" id="PF22082"/>
    </source>
</evidence>
<dbReference type="GO" id="GO:0005524">
    <property type="term" value="F:ATP binding"/>
    <property type="evidence" value="ECO:0007669"/>
    <property type="project" value="UniProtKB-KW"/>
</dbReference>
<dbReference type="PANTHER" id="PTHR11807:SF12">
    <property type="entry name" value="CYTOPLASMIC TRNA 2-THIOLATION PROTEIN 1"/>
    <property type="match status" value="1"/>
</dbReference>
<dbReference type="GO" id="GO:0002144">
    <property type="term" value="C:cytosolic tRNA wobble base thiouridylase complex"/>
    <property type="evidence" value="ECO:0007669"/>
    <property type="project" value="TreeGrafter"/>
</dbReference>
<evidence type="ECO:0000256" key="1">
    <source>
        <dbReference type="ARBA" id="ARBA00022679"/>
    </source>
</evidence>
<evidence type="ECO:0000256" key="2">
    <source>
        <dbReference type="PIRSR" id="PIRSR004976-50"/>
    </source>
</evidence>